<sequence>MTDQAADRPKANRRMQGLASLLLIAAAGALWGSSRMTWAQVLATDGLSLPRVFDVLGSDWSPWLTGVAALFGAGVVAQFAVRGWILRIVAVIIAVAGVLSAVPGFTLIRDGDGNMYAANRIDIPGRYQVDVVTANTGPGYLLIAGALCAVVAAVLMMRGASARGMSSKYSSPAARQEELEKQVFAERERRLAAESSDDADTNERLLWDSLDSGVDPTDDRT</sequence>
<feature type="region of interest" description="Disordered" evidence="1">
    <location>
        <begin position="190"/>
        <end position="221"/>
    </location>
</feature>
<evidence type="ECO:0000313" key="3">
    <source>
        <dbReference type="EMBL" id="GEE03274.1"/>
    </source>
</evidence>
<accession>A0A7I9VD99</accession>
<keyword evidence="2" id="KW-1133">Transmembrane helix</keyword>
<evidence type="ECO:0000256" key="2">
    <source>
        <dbReference type="SAM" id="Phobius"/>
    </source>
</evidence>
<reference evidence="4" key="1">
    <citation type="submission" date="2019-06" db="EMBL/GenBank/DDBJ databases">
        <title>Gordonia isolated from sludge of a wastewater treatment plant.</title>
        <authorList>
            <person name="Tamura T."/>
            <person name="Aoyama K."/>
            <person name="Kang Y."/>
            <person name="Saito S."/>
            <person name="Akiyama N."/>
            <person name="Yazawa K."/>
            <person name="Gonoi T."/>
            <person name="Mikami Y."/>
        </authorList>
    </citation>
    <scope>NUCLEOTIDE SEQUENCE [LARGE SCALE GENOMIC DNA]</scope>
    <source>
        <strain evidence="4">NBRC 107696</strain>
    </source>
</reference>
<evidence type="ECO:0008006" key="5">
    <source>
        <dbReference type="Google" id="ProtNLM"/>
    </source>
</evidence>
<feature type="transmembrane region" description="Helical" evidence="2">
    <location>
        <begin position="63"/>
        <end position="81"/>
    </location>
</feature>
<dbReference type="NCBIfam" id="TIGR02234">
    <property type="entry name" value="trp_oprn_chp"/>
    <property type="match status" value="1"/>
</dbReference>
<evidence type="ECO:0000256" key="1">
    <source>
        <dbReference type="SAM" id="MobiDB-lite"/>
    </source>
</evidence>
<dbReference type="AlphaFoldDB" id="A0A7I9VD99"/>
<gene>
    <name evidence="3" type="ORF">nbrc107696_37200</name>
</gene>
<dbReference type="RefSeq" id="WP_161896807.1">
    <property type="nucleotide sequence ID" value="NZ_BJOV01000005.1"/>
</dbReference>
<dbReference type="EMBL" id="BJOV01000005">
    <property type="protein sequence ID" value="GEE03274.1"/>
    <property type="molecule type" value="Genomic_DNA"/>
</dbReference>
<name>A0A7I9VD99_9ACTN</name>
<keyword evidence="2" id="KW-0472">Membrane</keyword>
<dbReference type="OrthoDB" id="4372702at2"/>
<protein>
    <recommendedName>
        <fullName evidence="5">TIGR02234 family membrane protein</fullName>
    </recommendedName>
</protein>
<comment type="caution">
    <text evidence="3">The sequence shown here is derived from an EMBL/GenBank/DDBJ whole genome shotgun (WGS) entry which is preliminary data.</text>
</comment>
<dbReference type="Pfam" id="PF09534">
    <property type="entry name" value="Trp_oprn_chp"/>
    <property type="match status" value="1"/>
</dbReference>
<keyword evidence="2" id="KW-0812">Transmembrane</keyword>
<evidence type="ECO:0000313" key="4">
    <source>
        <dbReference type="Proteomes" id="UP000444960"/>
    </source>
</evidence>
<keyword evidence="4" id="KW-1185">Reference proteome</keyword>
<organism evidence="3 4">
    <name type="scientific">Gordonia spumicola</name>
    <dbReference type="NCBI Taxonomy" id="589161"/>
    <lineage>
        <taxon>Bacteria</taxon>
        <taxon>Bacillati</taxon>
        <taxon>Actinomycetota</taxon>
        <taxon>Actinomycetes</taxon>
        <taxon>Mycobacteriales</taxon>
        <taxon>Gordoniaceae</taxon>
        <taxon>Gordonia</taxon>
    </lineage>
</organism>
<feature type="transmembrane region" description="Helical" evidence="2">
    <location>
        <begin position="88"/>
        <end position="108"/>
    </location>
</feature>
<dbReference type="InterPro" id="IPR011746">
    <property type="entry name" value="Trp_synth-assoc_CHP"/>
</dbReference>
<dbReference type="Proteomes" id="UP000444960">
    <property type="component" value="Unassembled WGS sequence"/>
</dbReference>
<dbReference type="InterPro" id="IPR019051">
    <property type="entry name" value="Trp_biosyn_TM_oprn/chp"/>
</dbReference>
<feature type="transmembrane region" description="Helical" evidence="2">
    <location>
        <begin position="139"/>
        <end position="157"/>
    </location>
</feature>
<proteinExistence type="predicted"/>